<keyword evidence="1" id="KW-0238">DNA-binding</keyword>
<protein>
    <submittedName>
        <fullName evidence="2">Predicted transcriptional regulator, ArsR family</fullName>
    </submittedName>
</protein>
<evidence type="ECO:0000313" key="3">
    <source>
        <dbReference type="Proteomes" id="UP000193834"/>
    </source>
</evidence>
<dbReference type="RefSeq" id="WP_085494141.1">
    <property type="nucleotide sequence ID" value="NZ_FXAZ01000002.1"/>
</dbReference>
<organism evidence="2 3">
    <name type="scientific">Paenibacillus aquistagni</name>
    <dbReference type="NCBI Taxonomy" id="1852522"/>
    <lineage>
        <taxon>Bacteria</taxon>
        <taxon>Bacillati</taxon>
        <taxon>Bacillota</taxon>
        <taxon>Bacilli</taxon>
        <taxon>Bacillales</taxon>
        <taxon>Paenibacillaceae</taxon>
        <taxon>Paenibacillus</taxon>
    </lineage>
</organism>
<gene>
    <name evidence="2" type="ORF">SAMN06295960_1899</name>
</gene>
<dbReference type="CDD" id="cd00090">
    <property type="entry name" value="HTH_ARSR"/>
    <property type="match status" value="1"/>
</dbReference>
<dbReference type="OrthoDB" id="155998at2"/>
<reference evidence="2 3" key="1">
    <citation type="submission" date="2017-04" db="EMBL/GenBank/DDBJ databases">
        <authorList>
            <person name="Afonso C.L."/>
            <person name="Miller P.J."/>
            <person name="Scott M.A."/>
            <person name="Spackman E."/>
            <person name="Goraichik I."/>
            <person name="Dimitrov K.M."/>
            <person name="Suarez D.L."/>
            <person name="Swayne D.E."/>
        </authorList>
    </citation>
    <scope>NUCLEOTIDE SEQUENCE [LARGE SCALE GENOMIC DNA]</scope>
    <source>
        <strain evidence="2 3">11</strain>
    </source>
</reference>
<dbReference type="AlphaFoldDB" id="A0A1X7JZ45"/>
<keyword evidence="3" id="KW-1185">Reference proteome</keyword>
<dbReference type="SUPFAM" id="SSF46785">
    <property type="entry name" value="Winged helix' DNA-binding domain"/>
    <property type="match status" value="1"/>
</dbReference>
<dbReference type="PANTHER" id="PTHR38600">
    <property type="entry name" value="TRANSCRIPTIONAL REGULATORY PROTEIN"/>
    <property type="match status" value="1"/>
</dbReference>
<accession>A0A1X7JZ45</accession>
<dbReference type="EMBL" id="FXAZ01000002">
    <property type="protein sequence ID" value="SMG33864.1"/>
    <property type="molecule type" value="Genomic_DNA"/>
</dbReference>
<evidence type="ECO:0000256" key="1">
    <source>
        <dbReference type="ARBA" id="ARBA00023125"/>
    </source>
</evidence>
<dbReference type="InterPro" id="IPR036390">
    <property type="entry name" value="WH_DNA-bd_sf"/>
</dbReference>
<dbReference type="Gene3D" id="1.10.10.10">
    <property type="entry name" value="Winged helix-like DNA-binding domain superfamily/Winged helix DNA-binding domain"/>
    <property type="match status" value="1"/>
</dbReference>
<dbReference type="InterPro" id="IPR011991">
    <property type="entry name" value="ArsR-like_HTH"/>
</dbReference>
<evidence type="ECO:0000313" key="2">
    <source>
        <dbReference type="EMBL" id="SMG33864.1"/>
    </source>
</evidence>
<proteinExistence type="predicted"/>
<name>A0A1X7JZ45_9BACL</name>
<dbReference type="PANTHER" id="PTHR38600:SF2">
    <property type="entry name" value="SLL0088 PROTEIN"/>
    <property type="match status" value="1"/>
</dbReference>
<dbReference type="GO" id="GO:0003677">
    <property type="term" value="F:DNA binding"/>
    <property type="evidence" value="ECO:0007669"/>
    <property type="project" value="UniProtKB-KW"/>
</dbReference>
<dbReference type="Pfam" id="PF13412">
    <property type="entry name" value="HTH_24"/>
    <property type="match status" value="1"/>
</dbReference>
<dbReference type="STRING" id="1852522.SAMN06295960_1899"/>
<dbReference type="Proteomes" id="UP000193834">
    <property type="component" value="Unassembled WGS sequence"/>
</dbReference>
<dbReference type="InterPro" id="IPR036388">
    <property type="entry name" value="WH-like_DNA-bd_sf"/>
</dbReference>
<sequence>MNILTAPLRETSTKREILLLLKRYGSMTIQEMAEHLGLTGMAIRRHVQALQKDRYIQISLLRQHVGRPKYVYYLTVLAEQLFPTQYDALSLDFIDEIHVCFGDAAVDTLFLRRAEKLERQYRSRISGQGLEQRAEQLAVIQNEAGYMVKLDKVDEGIFVLEESHCPIYQVASRYQQACRCELAMFSSLLDAHVERKECMAQGGTRCCYSIREKRSDEAVRGGTQ</sequence>